<feature type="signal peptide" evidence="6">
    <location>
        <begin position="1"/>
        <end position="30"/>
    </location>
</feature>
<keyword evidence="6" id="KW-0732">Signal</keyword>
<dbReference type="InterPro" id="IPR017853">
    <property type="entry name" value="GH"/>
</dbReference>
<dbReference type="GO" id="GO:0005975">
    <property type="term" value="P:carbohydrate metabolic process"/>
    <property type="evidence" value="ECO:0007669"/>
    <property type="project" value="InterPro"/>
</dbReference>
<dbReference type="PROSITE" id="PS00587">
    <property type="entry name" value="GLYCOSYL_HYDROL_F17"/>
    <property type="match status" value="1"/>
</dbReference>
<evidence type="ECO:0000313" key="8">
    <source>
        <dbReference type="Proteomes" id="UP000195402"/>
    </source>
</evidence>
<organism evidence="7 8">
    <name type="scientific">Macleaya cordata</name>
    <name type="common">Five-seeded plume-poppy</name>
    <name type="synonym">Bocconia cordata</name>
    <dbReference type="NCBI Taxonomy" id="56857"/>
    <lineage>
        <taxon>Eukaryota</taxon>
        <taxon>Viridiplantae</taxon>
        <taxon>Streptophyta</taxon>
        <taxon>Embryophyta</taxon>
        <taxon>Tracheophyta</taxon>
        <taxon>Spermatophyta</taxon>
        <taxon>Magnoliopsida</taxon>
        <taxon>Ranunculales</taxon>
        <taxon>Papaveraceae</taxon>
        <taxon>Papaveroideae</taxon>
        <taxon>Macleaya</taxon>
    </lineage>
</organism>
<evidence type="ECO:0000313" key="7">
    <source>
        <dbReference type="EMBL" id="OVA16990.1"/>
    </source>
</evidence>
<proteinExistence type="inferred from homology"/>
<evidence type="ECO:0000256" key="3">
    <source>
        <dbReference type="ARBA" id="ARBA00023295"/>
    </source>
</evidence>
<dbReference type="Gene3D" id="3.20.20.80">
    <property type="entry name" value="Glycosidases"/>
    <property type="match status" value="1"/>
</dbReference>
<dbReference type="Pfam" id="PF00332">
    <property type="entry name" value="Glyco_hydro_17"/>
    <property type="match status" value="1"/>
</dbReference>
<dbReference type="PANTHER" id="PTHR32227">
    <property type="entry name" value="GLUCAN ENDO-1,3-BETA-GLUCOSIDASE BG1-RELATED-RELATED"/>
    <property type="match status" value="1"/>
</dbReference>
<dbReference type="OrthoDB" id="941679at2759"/>
<protein>
    <submittedName>
        <fullName evidence="7">Glycoside hydrolase</fullName>
    </submittedName>
</protein>
<keyword evidence="2 5" id="KW-0378">Hydrolase</keyword>
<dbReference type="AlphaFoldDB" id="A0A200R2T0"/>
<comment type="caution">
    <text evidence="7">The sequence shown here is derived from an EMBL/GenBank/DDBJ whole genome shotgun (WGS) entry which is preliminary data.</text>
</comment>
<dbReference type="InParanoid" id="A0A200R2T0"/>
<keyword evidence="8" id="KW-1185">Reference proteome</keyword>
<dbReference type="SUPFAM" id="SSF51445">
    <property type="entry name" value="(Trans)glycosidases"/>
    <property type="match status" value="1"/>
</dbReference>
<feature type="chain" id="PRO_5012555329" evidence="6">
    <location>
        <begin position="31"/>
        <end position="312"/>
    </location>
</feature>
<evidence type="ECO:0000256" key="5">
    <source>
        <dbReference type="RuleBase" id="RU004336"/>
    </source>
</evidence>
<dbReference type="Proteomes" id="UP000195402">
    <property type="component" value="Unassembled WGS sequence"/>
</dbReference>
<dbReference type="GO" id="GO:0004553">
    <property type="term" value="F:hydrolase activity, hydrolyzing O-glycosyl compounds"/>
    <property type="evidence" value="ECO:0007669"/>
    <property type="project" value="InterPro"/>
</dbReference>
<reference evidence="7 8" key="1">
    <citation type="journal article" date="2017" name="Mol. Plant">
        <title>The Genome of Medicinal Plant Macleaya cordata Provides New Insights into Benzylisoquinoline Alkaloids Metabolism.</title>
        <authorList>
            <person name="Liu X."/>
            <person name="Liu Y."/>
            <person name="Huang P."/>
            <person name="Ma Y."/>
            <person name="Qing Z."/>
            <person name="Tang Q."/>
            <person name="Cao H."/>
            <person name="Cheng P."/>
            <person name="Zheng Y."/>
            <person name="Yuan Z."/>
            <person name="Zhou Y."/>
            <person name="Liu J."/>
            <person name="Tang Z."/>
            <person name="Zhuo Y."/>
            <person name="Zhang Y."/>
            <person name="Yu L."/>
            <person name="Huang J."/>
            <person name="Yang P."/>
            <person name="Peng Q."/>
            <person name="Zhang J."/>
            <person name="Jiang W."/>
            <person name="Zhang Z."/>
            <person name="Lin K."/>
            <person name="Ro D.K."/>
            <person name="Chen X."/>
            <person name="Xiong X."/>
            <person name="Shang Y."/>
            <person name="Huang S."/>
            <person name="Zeng J."/>
        </authorList>
    </citation>
    <scope>NUCLEOTIDE SEQUENCE [LARGE SCALE GENOMIC DNA]</scope>
    <source>
        <strain evidence="8">cv. BLH2017</strain>
        <tissue evidence="7">Root</tissue>
    </source>
</reference>
<dbReference type="InterPro" id="IPR000490">
    <property type="entry name" value="Glyco_hydro_17"/>
</dbReference>
<evidence type="ECO:0000256" key="2">
    <source>
        <dbReference type="ARBA" id="ARBA00022801"/>
    </source>
</evidence>
<evidence type="ECO:0000256" key="4">
    <source>
        <dbReference type="RuleBase" id="RU004335"/>
    </source>
</evidence>
<sequence>MITMKIQYQLFFALISILVLVLMQTPKAVGSVGICYGRTAFGLPSPAQVLSQILIPNKITKVRLYDTDSEVLRLLDGRGIEVMIGIDKRNLQLLAGYDADATQGWLETNVFAHINKEQIKYIVVGNEIFQEYEVLFLNSVIRKLNEALKRLDLADKIKLSSTLSTYDLLVVSSSSTFSPAVLTPMLYEFLRFLRETRAPLMVTVNPVLSSITPKPSTIEDFDRILDFFVAALKGVQFEDISLLVTETGWPTSGGFDAGTGIASTYNKVIIQRSLSGESTLKPGVLSEVFLRSIYDENLKGDEQYDKLLNPLL</sequence>
<gene>
    <name evidence="7" type="ORF">BVC80_9043g33</name>
</gene>
<dbReference type="InterPro" id="IPR044965">
    <property type="entry name" value="Glyco_hydro_17_plant"/>
</dbReference>
<comment type="similarity">
    <text evidence="1 4">Belongs to the glycosyl hydrolase 17 family.</text>
</comment>
<name>A0A200R2T0_MACCD</name>
<evidence type="ECO:0000256" key="1">
    <source>
        <dbReference type="ARBA" id="ARBA00008773"/>
    </source>
</evidence>
<accession>A0A200R2T0</accession>
<dbReference type="STRING" id="56857.A0A200R2T0"/>
<keyword evidence="3 5" id="KW-0326">Glycosidase</keyword>
<dbReference type="EMBL" id="MVGT01000456">
    <property type="protein sequence ID" value="OVA16990.1"/>
    <property type="molecule type" value="Genomic_DNA"/>
</dbReference>
<evidence type="ECO:0000256" key="6">
    <source>
        <dbReference type="SAM" id="SignalP"/>
    </source>
</evidence>